<evidence type="ECO:0000256" key="1">
    <source>
        <dbReference type="SAM" id="SignalP"/>
    </source>
</evidence>
<comment type="caution">
    <text evidence="3">The sequence shown here is derived from an EMBL/GenBank/DDBJ whole genome shotgun (WGS) entry which is preliminary data.</text>
</comment>
<protein>
    <recommendedName>
        <fullName evidence="2">DUF3108 domain-containing protein</fullName>
    </recommendedName>
</protein>
<evidence type="ECO:0000313" key="3">
    <source>
        <dbReference type="EMBL" id="MEB3348108.1"/>
    </source>
</evidence>
<evidence type="ECO:0000259" key="2">
    <source>
        <dbReference type="Pfam" id="PF21347"/>
    </source>
</evidence>
<dbReference type="Pfam" id="PF21347">
    <property type="entry name" value="DUF3108_like"/>
    <property type="match status" value="1"/>
</dbReference>
<reference evidence="3 4" key="1">
    <citation type="journal article" date="2013" name="Int. J. Syst. Evol. Microbiol.">
        <title>Aquimarina gracilis sp. nov., isolated from the gut microflora of a mussel, Mytilus coruscus, and emended description of Aquimarina spongiae.</title>
        <authorList>
            <person name="Park S.C."/>
            <person name="Choe H.N."/>
            <person name="Baik K.S."/>
            <person name="Seong C.N."/>
        </authorList>
    </citation>
    <scope>NUCLEOTIDE SEQUENCE [LARGE SCALE GENOMIC DNA]</scope>
    <source>
        <strain evidence="3 4">PSC32</strain>
    </source>
</reference>
<gene>
    <name evidence="3" type="ORF">U6A24_21710</name>
</gene>
<organism evidence="3 4">
    <name type="scientific">Aquimarina gracilis</name>
    <dbReference type="NCBI Taxonomy" id="874422"/>
    <lineage>
        <taxon>Bacteria</taxon>
        <taxon>Pseudomonadati</taxon>
        <taxon>Bacteroidota</taxon>
        <taxon>Flavobacteriia</taxon>
        <taxon>Flavobacteriales</taxon>
        <taxon>Flavobacteriaceae</taxon>
        <taxon>Aquimarina</taxon>
    </lineage>
</organism>
<accession>A0ABU6A210</accession>
<sequence length="237" mass="26838">MITKIKIFISTLLVVLYFLVSNTSFAQECNAVPFMKTGSTLEYTMYNRKGKKEGTTTHETLSVSGENNNLSAVIKATLTNEKNQETFSTQYNANCDNGLFSLDMLRFFNFDKLSEHNKNNLSLKIDADVLEFPVGMKTGDHLNDGTISIKVNSDAFTLVTMTFKVFNRQIVGEEQITTPAGSFLCQKVTFDFESKFGIINIKGTGKEWYYKDAVVVRSESYNRKGKLLDYHELSEIR</sequence>
<name>A0ABU6A210_9FLAO</name>
<feature type="signal peptide" evidence="1">
    <location>
        <begin position="1"/>
        <end position="26"/>
    </location>
</feature>
<evidence type="ECO:0000313" key="4">
    <source>
        <dbReference type="Proteomes" id="UP001327027"/>
    </source>
</evidence>
<proteinExistence type="predicted"/>
<dbReference type="Gene3D" id="2.40.360.20">
    <property type="match status" value="1"/>
</dbReference>
<dbReference type="Proteomes" id="UP001327027">
    <property type="component" value="Unassembled WGS sequence"/>
</dbReference>
<keyword evidence="1" id="KW-0732">Signal</keyword>
<feature type="chain" id="PRO_5046354866" description="DUF3108 domain-containing protein" evidence="1">
    <location>
        <begin position="27"/>
        <end position="237"/>
    </location>
</feature>
<dbReference type="RefSeq" id="WP_324182131.1">
    <property type="nucleotide sequence ID" value="NZ_BAABAW010000023.1"/>
</dbReference>
<keyword evidence="4" id="KW-1185">Reference proteome</keyword>
<dbReference type="EMBL" id="JAYKLX010000011">
    <property type="protein sequence ID" value="MEB3348108.1"/>
    <property type="molecule type" value="Genomic_DNA"/>
</dbReference>
<feature type="domain" description="DUF3108" evidence="2">
    <location>
        <begin position="36"/>
        <end position="233"/>
    </location>
</feature>
<dbReference type="InterPro" id="IPR049279">
    <property type="entry name" value="DUF3108-like"/>
</dbReference>